<proteinExistence type="inferred from homology"/>
<gene>
    <name evidence="6" type="primary">rhaM</name>
    <name evidence="6" type="ORF">GCM10010969_08820</name>
</gene>
<evidence type="ECO:0000256" key="2">
    <source>
        <dbReference type="ARBA" id="ARBA00023235"/>
    </source>
</evidence>
<evidence type="ECO:0000256" key="5">
    <source>
        <dbReference type="NCBIfam" id="TIGR02625"/>
    </source>
</evidence>
<comment type="caution">
    <text evidence="6">The sequence shown here is derived from an EMBL/GenBank/DDBJ whole genome shotgun (WGS) entry which is preliminary data.</text>
</comment>
<keyword evidence="2" id="KW-0413">Isomerase</keyword>
<organism evidence="6 7">
    <name type="scientific">Saccharibacillus kuerlensis</name>
    <dbReference type="NCBI Taxonomy" id="459527"/>
    <lineage>
        <taxon>Bacteria</taxon>
        <taxon>Bacillati</taxon>
        <taxon>Bacillota</taxon>
        <taxon>Bacilli</taxon>
        <taxon>Bacillales</taxon>
        <taxon>Paenibacillaceae</taxon>
        <taxon>Saccharibacillus</taxon>
    </lineage>
</organism>
<dbReference type="PANTHER" id="PTHR34389">
    <property type="entry name" value="L-RHAMNOSE MUTAROTASE"/>
    <property type="match status" value="1"/>
</dbReference>
<reference evidence="7" key="1">
    <citation type="journal article" date="2019" name="Int. J. Syst. Evol. Microbiol.">
        <title>The Global Catalogue of Microorganisms (GCM) 10K type strain sequencing project: providing services to taxonomists for standard genome sequencing and annotation.</title>
        <authorList>
            <consortium name="The Broad Institute Genomics Platform"/>
            <consortium name="The Broad Institute Genome Sequencing Center for Infectious Disease"/>
            <person name="Wu L."/>
            <person name="Ma J."/>
        </authorList>
    </citation>
    <scope>NUCLEOTIDE SEQUENCE [LARGE SCALE GENOMIC DNA]</scope>
    <source>
        <strain evidence="7">CGMCC 1.6964</strain>
    </source>
</reference>
<keyword evidence="4" id="KW-0684">Rhamnose metabolism</keyword>
<evidence type="ECO:0000256" key="4">
    <source>
        <dbReference type="ARBA" id="ARBA00023308"/>
    </source>
</evidence>
<name>A0ABQ2KVN7_9BACL</name>
<sequence length="108" mass="13045">MIRKASVMKVFREHHEEYRRRHDELWPEMESMLKEHGMLSYSIFLDAETDSLFAYLEIEDEELWAKSADTEICRKWWDYMKDIMETNPDNSPVARELKEVFHLAACLT</sequence>
<keyword evidence="3" id="KW-0119">Carbohydrate metabolism</keyword>
<keyword evidence="7" id="KW-1185">Reference proteome</keyword>
<dbReference type="InterPro" id="IPR011008">
    <property type="entry name" value="Dimeric_a/b-barrel"/>
</dbReference>
<evidence type="ECO:0000313" key="7">
    <source>
        <dbReference type="Proteomes" id="UP000606653"/>
    </source>
</evidence>
<dbReference type="HAMAP" id="MF_01663">
    <property type="entry name" value="L_rham_rotase"/>
    <property type="match status" value="1"/>
</dbReference>
<dbReference type="Pfam" id="PF05336">
    <property type="entry name" value="rhaM"/>
    <property type="match status" value="1"/>
</dbReference>
<accession>A0ABQ2KVN7</accession>
<evidence type="ECO:0000256" key="1">
    <source>
        <dbReference type="ARBA" id="ARBA00022490"/>
    </source>
</evidence>
<dbReference type="NCBIfam" id="TIGR02625">
    <property type="entry name" value="YiiL_rotase"/>
    <property type="match status" value="1"/>
</dbReference>
<keyword evidence="1" id="KW-0963">Cytoplasm</keyword>
<protein>
    <recommendedName>
        <fullName evidence="5">L-rhamnose mutarotase</fullName>
        <ecNumber evidence="5">5.1.3.32</ecNumber>
    </recommendedName>
</protein>
<dbReference type="EC" id="5.1.3.32" evidence="5"/>
<dbReference type="SUPFAM" id="SSF54909">
    <property type="entry name" value="Dimeric alpha+beta barrel"/>
    <property type="match status" value="1"/>
</dbReference>
<evidence type="ECO:0000256" key="3">
    <source>
        <dbReference type="ARBA" id="ARBA00023277"/>
    </source>
</evidence>
<dbReference type="Proteomes" id="UP000606653">
    <property type="component" value="Unassembled WGS sequence"/>
</dbReference>
<dbReference type="EMBL" id="BMLN01000002">
    <property type="protein sequence ID" value="GGN94254.1"/>
    <property type="molecule type" value="Genomic_DNA"/>
</dbReference>
<dbReference type="Gene3D" id="3.30.70.100">
    <property type="match status" value="1"/>
</dbReference>
<dbReference type="InterPro" id="IPR013448">
    <property type="entry name" value="L-rhamnose_mutarotase"/>
</dbReference>
<dbReference type="RefSeq" id="WP_018977963.1">
    <property type="nucleotide sequence ID" value="NZ_BMLN01000002.1"/>
</dbReference>
<dbReference type="PANTHER" id="PTHR34389:SF2">
    <property type="entry name" value="L-RHAMNOSE MUTAROTASE"/>
    <property type="match status" value="1"/>
</dbReference>
<dbReference type="InterPro" id="IPR008000">
    <property type="entry name" value="Rham/fucose_mutarotase"/>
</dbReference>
<evidence type="ECO:0000313" key="6">
    <source>
        <dbReference type="EMBL" id="GGN94254.1"/>
    </source>
</evidence>